<accession>A0A9D1N304</accession>
<dbReference type="GO" id="GO:0004795">
    <property type="term" value="F:threonine synthase activity"/>
    <property type="evidence" value="ECO:0007669"/>
    <property type="project" value="UniProtKB-UniRule"/>
</dbReference>
<dbReference type="InterPro" id="IPR004450">
    <property type="entry name" value="Thr_synthase-like"/>
</dbReference>
<evidence type="ECO:0000256" key="3">
    <source>
        <dbReference type="ARBA" id="ARBA00022898"/>
    </source>
</evidence>
<dbReference type="GO" id="GO:0005737">
    <property type="term" value="C:cytoplasm"/>
    <property type="evidence" value="ECO:0007669"/>
    <property type="project" value="TreeGrafter"/>
</dbReference>
<dbReference type="EMBL" id="DVNZ01000125">
    <property type="protein sequence ID" value="HIU94288.1"/>
    <property type="molecule type" value="Genomic_DNA"/>
</dbReference>
<dbReference type="AlphaFoldDB" id="A0A9D1N304"/>
<protein>
    <recommendedName>
        <fullName evidence="4">Threonine synthase</fullName>
        <ecNumber evidence="4">4.2.3.1</ecNumber>
    </recommendedName>
</protein>
<evidence type="ECO:0000313" key="8">
    <source>
        <dbReference type="EMBL" id="HIU94288.1"/>
    </source>
</evidence>
<comment type="similarity">
    <text evidence="2">Belongs to the threonine synthase family.</text>
</comment>
<feature type="domain" description="Threonine synthase N-terminal" evidence="7">
    <location>
        <begin position="2"/>
        <end position="75"/>
    </location>
</feature>
<evidence type="ECO:0000313" key="9">
    <source>
        <dbReference type="Proteomes" id="UP000824128"/>
    </source>
</evidence>
<evidence type="ECO:0000256" key="2">
    <source>
        <dbReference type="ARBA" id="ARBA00005517"/>
    </source>
</evidence>
<dbReference type="GO" id="GO:0009088">
    <property type="term" value="P:threonine biosynthetic process"/>
    <property type="evidence" value="ECO:0007669"/>
    <property type="project" value="UniProtKB-UniRule"/>
</dbReference>
<proteinExistence type="inferred from homology"/>
<dbReference type="EC" id="4.2.3.1" evidence="4"/>
<evidence type="ECO:0000256" key="4">
    <source>
        <dbReference type="NCBIfam" id="TIGR00260"/>
    </source>
</evidence>
<dbReference type="InterPro" id="IPR036052">
    <property type="entry name" value="TrpB-like_PALP_sf"/>
</dbReference>
<reference evidence="8" key="2">
    <citation type="journal article" date="2021" name="PeerJ">
        <title>Extensive microbial diversity within the chicken gut microbiome revealed by metagenomics and culture.</title>
        <authorList>
            <person name="Gilroy R."/>
            <person name="Ravi A."/>
            <person name="Getino M."/>
            <person name="Pursley I."/>
            <person name="Horton D.L."/>
            <person name="Alikhan N.F."/>
            <person name="Baker D."/>
            <person name="Gharbi K."/>
            <person name="Hall N."/>
            <person name="Watson M."/>
            <person name="Adriaenssens E.M."/>
            <person name="Foster-Nyarko E."/>
            <person name="Jarju S."/>
            <person name="Secka A."/>
            <person name="Antonio M."/>
            <person name="Oren A."/>
            <person name="Chaudhuri R.R."/>
            <person name="La Ragione R."/>
            <person name="Hildebrand F."/>
            <person name="Pallen M.J."/>
        </authorList>
    </citation>
    <scope>NUCLEOTIDE SEQUENCE</scope>
    <source>
        <strain evidence="8">ChiGjej2B2-16831</strain>
    </source>
</reference>
<gene>
    <name evidence="8" type="ORF">IAD24_03935</name>
</gene>
<dbReference type="PANTHER" id="PTHR43515:SF1">
    <property type="entry name" value="THREONINE SYNTHASE-LIKE 1"/>
    <property type="match status" value="1"/>
</dbReference>
<feature type="domain" description="Tryptophan synthase beta chain-like PALP" evidence="6">
    <location>
        <begin position="99"/>
        <end position="419"/>
    </location>
</feature>
<dbReference type="InterPro" id="IPR029144">
    <property type="entry name" value="Thr_synth_N"/>
</dbReference>
<dbReference type="InterPro" id="IPR037158">
    <property type="entry name" value="Thr_synth_N_sf"/>
</dbReference>
<keyword evidence="3 5" id="KW-0663">Pyridoxal phosphate</keyword>
<keyword evidence="8" id="KW-0456">Lyase</keyword>
<dbReference type="NCBIfam" id="TIGR00260">
    <property type="entry name" value="thrC"/>
    <property type="match status" value="1"/>
</dbReference>
<feature type="modified residue" description="N6-(pyridoxal phosphate)lysine" evidence="5">
    <location>
        <position position="107"/>
    </location>
</feature>
<comment type="caution">
    <text evidence="8">The sequence shown here is derived from an EMBL/GenBank/DDBJ whole genome shotgun (WGS) entry which is preliminary data.</text>
</comment>
<reference evidence="8" key="1">
    <citation type="submission" date="2020-10" db="EMBL/GenBank/DDBJ databases">
        <authorList>
            <person name="Gilroy R."/>
        </authorList>
    </citation>
    <scope>NUCLEOTIDE SEQUENCE</scope>
    <source>
        <strain evidence="8">ChiGjej2B2-16831</strain>
    </source>
</reference>
<evidence type="ECO:0000256" key="1">
    <source>
        <dbReference type="ARBA" id="ARBA00001933"/>
    </source>
</evidence>
<sequence length="491" mass="53083">MQFLSTRGAAAVSAAQAIVQGMCPSGGLYVPADFPQLDAESLLDGGYASAARAVMAPYLAHVSQAALMDMIAAAYHSFDDPAVTPVRALTQQQSVLELWHGPTMAFKDVALQMLPHLMRSALDATGERRQLYILVATSGDTGKAALAGFCGVPGTRVLVFYPEGGVSRAQRLQMVTQEGDNVDVCAVRGNFDDAQTAVKRIFASPEARAQLDALGYRLSSANSINFGRLLPQITYYFTAYAALRRACRIAPGEAVNFCVPTGNFGDILAGYYAKRMGLPVRRLICASNRNNVLADFFATGVYDDRRPFYRSMSCSIDILISSNLERLLFELAGRDAACVRAWMRSLNETGSYAVGAAQREALAEVFAAGWCSEEDTLAAIRRVFERHGYLMDPHTAVAETVYARYAEQTGDATQTVLLSTANPYKFATAVLSAFETPGADDFENADRLHALTGAPVPRGLSELLGKPERHLDVCGLDQMQQRVIAPVRGTV</sequence>
<dbReference type="Gene3D" id="3.40.50.1100">
    <property type="match status" value="2"/>
</dbReference>
<dbReference type="InterPro" id="IPR001926">
    <property type="entry name" value="TrpB-like_PALP"/>
</dbReference>
<evidence type="ECO:0000259" key="7">
    <source>
        <dbReference type="Pfam" id="PF14821"/>
    </source>
</evidence>
<organism evidence="8 9">
    <name type="scientific">Candidatus Aphodomorpha intestinavium</name>
    <dbReference type="NCBI Taxonomy" id="2840672"/>
    <lineage>
        <taxon>Bacteria</taxon>
        <taxon>Bacillati</taxon>
        <taxon>Bacillota</taxon>
        <taxon>Clostridia</taxon>
        <taxon>Eubacteriales</taxon>
        <taxon>Candidatus Aphodomorpha</taxon>
    </lineage>
</organism>
<dbReference type="SUPFAM" id="SSF53686">
    <property type="entry name" value="Tryptophan synthase beta subunit-like PLP-dependent enzymes"/>
    <property type="match status" value="1"/>
</dbReference>
<evidence type="ECO:0000259" key="6">
    <source>
        <dbReference type="Pfam" id="PF00291"/>
    </source>
</evidence>
<dbReference type="Pfam" id="PF00291">
    <property type="entry name" value="PALP"/>
    <property type="match status" value="1"/>
</dbReference>
<dbReference type="Proteomes" id="UP000824128">
    <property type="component" value="Unassembled WGS sequence"/>
</dbReference>
<dbReference type="Gene3D" id="3.90.1380.10">
    <property type="entry name" value="Threonine synthase, N-terminal domain"/>
    <property type="match status" value="1"/>
</dbReference>
<comment type="cofactor">
    <cofactor evidence="1 5">
        <name>pyridoxal 5'-phosphate</name>
        <dbReference type="ChEBI" id="CHEBI:597326"/>
    </cofactor>
</comment>
<dbReference type="Pfam" id="PF14821">
    <property type="entry name" value="Thr_synth_N"/>
    <property type="match status" value="1"/>
</dbReference>
<name>A0A9D1N304_9FIRM</name>
<evidence type="ECO:0000256" key="5">
    <source>
        <dbReference type="PIRSR" id="PIRSR604450-51"/>
    </source>
</evidence>
<dbReference type="CDD" id="cd01560">
    <property type="entry name" value="Thr-synth_2"/>
    <property type="match status" value="1"/>
</dbReference>
<dbReference type="PANTHER" id="PTHR43515">
    <property type="entry name" value="THREONINE SYNTHASE-LIKE 1"/>
    <property type="match status" value="1"/>
</dbReference>